<keyword evidence="1" id="KW-0784">Thiamine biosynthesis</keyword>
<dbReference type="UniPathway" id="UPA00060">
    <property type="reaction ID" value="UER00142"/>
</dbReference>
<dbReference type="SUPFAM" id="SSF56042">
    <property type="entry name" value="PurM C-terminal domain-like"/>
    <property type="match status" value="1"/>
</dbReference>
<accession>D7BPF6</accession>
<keyword evidence="1" id="KW-0067">ATP-binding</keyword>
<dbReference type="GO" id="GO:0009030">
    <property type="term" value="F:thiamine-phosphate kinase activity"/>
    <property type="evidence" value="ECO:0007669"/>
    <property type="project" value="UniProtKB-UniRule"/>
</dbReference>
<feature type="binding site" evidence="1">
    <location>
        <position position="54"/>
    </location>
    <ligand>
        <name>substrate</name>
    </ligand>
</feature>
<dbReference type="OrthoDB" id="9802811at2"/>
<evidence type="ECO:0000256" key="1">
    <source>
        <dbReference type="HAMAP-Rule" id="MF_02128"/>
    </source>
</evidence>
<feature type="binding site" evidence="1">
    <location>
        <position position="32"/>
    </location>
    <ligand>
        <name>Mg(2+)</name>
        <dbReference type="ChEBI" id="CHEBI:18420"/>
        <label>3</label>
    </ligand>
</feature>
<keyword evidence="1" id="KW-0479">Metal-binding</keyword>
<comment type="function">
    <text evidence="1">Catalyzes the ATP-dependent phosphorylation of thiamine-monophosphate (TMP) to form thiamine-pyrophosphate (TPP), the active form of vitamin B1.</text>
</comment>
<dbReference type="InterPro" id="IPR016188">
    <property type="entry name" value="PurM-like_N"/>
</dbReference>
<dbReference type="InterPro" id="IPR036676">
    <property type="entry name" value="PurM-like_C_sf"/>
</dbReference>
<keyword evidence="1 4" id="KW-0418">Kinase</keyword>
<dbReference type="EC" id="2.7.4.16" evidence="1"/>
<comment type="similarity">
    <text evidence="1">Belongs to the thiamine-monophosphate kinase family.</text>
</comment>
<reference evidence="4 5" key="1">
    <citation type="journal article" date="2010" name="Stand. Genomic Sci.">
        <title>Complete genome sequence of Arcanobacterium haemolyticum type strain (11018).</title>
        <authorList>
            <person name="Yasawong M."/>
            <person name="Teshima H."/>
            <person name="Lapidus A."/>
            <person name="Nolan M."/>
            <person name="Lucas S."/>
            <person name="Glavina Del Rio T."/>
            <person name="Tice H."/>
            <person name="Cheng J."/>
            <person name="Bruce D."/>
            <person name="Detter C."/>
            <person name="Tapia R."/>
            <person name="Han C."/>
            <person name="Goodwin L."/>
            <person name="Pitluck S."/>
            <person name="Liolios K."/>
            <person name="Ivanova N."/>
            <person name="Mavromatis K."/>
            <person name="Mikhailova N."/>
            <person name="Pati A."/>
            <person name="Chen A."/>
            <person name="Palaniappan K."/>
            <person name="Land M."/>
            <person name="Hauser L."/>
            <person name="Chang Y."/>
            <person name="Jeffries C."/>
            <person name="Rohde M."/>
            <person name="Sikorski J."/>
            <person name="Pukall R."/>
            <person name="Goker M."/>
            <person name="Woyke T."/>
            <person name="Bristow J."/>
            <person name="Eisen J."/>
            <person name="Markowitz V."/>
            <person name="Hugenholtz P."/>
            <person name="Kyrpides N."/>
            <person name="Klenk H."/>
        </authorList>
    </citation>
    <scope>NUCLEOTIDE SEQUENCE [LARGE SCALE GENOMIC DNA]</scope>
    <source>
        <strain evidence="5">ATCC 9345 / DSM 20595 / CCUG 17215 / LMG 16163 / NBRC 15585 / NCTC 8452 / 11018</strain>
    </source>
</reference>
<feature type="binding site" evidence="1">
    <location>
        <position position="47"/>
    </location>
    <ligand>
        <name>Mg(2+)</name>
        <dbReference type="ChEBI" id="CHEBI:18420"/>
        <label>2</label>
    </ligand>
</feature>
<dbReference type="PIRSF" id="PIRSF005303">
    <property type="entry name" value="Thiam_monoph_kin"/>
    <property type="match status" value="1"/>
</dbReference>
<feature type="binding site" evidence="1">
    <location>
        <position position="76"/>
    </location>
    <ligand>
        <name>Mg(2+)</name>
        <dbReference type="ChEBI" id="CHEBI:18420"/>
        <label>4</label>
    </ligand>
</feature>
<dbReference type="GO" id="GO:0009229">
    <property type="term" value="P:thiamine diphosphate biosynthetic process"/>
    <property type="evidence" value="ECO:0007669"/>
    <property type="project" value="UniProtKB-UniRule"/>
</dbReference>
<evidence type="ECO:0000259" key="2">
    <source>
        <dbReference type="Pfam" id="PF00586"/>
    </source>
</evidence>
<keyword evidence="5" id="KW-1185">Reference proteome</keyword>
<evidence type="ECO:0000313" key="4">
    <source>
        <dbReference type="EMBL" id="ADH92805.1"/>
    </source>
</evidence>
<comment type="catalytic activity">
    <reaction evidence="1">
        <text>thiamine phosphate + ATP = thiamine diphosphate + ADP</text>
        <dbReference type="Rhea" id="RHEA:15913"/>
        <dbReference type="ChEBI" id="CHEBI:30616"/>
        <dbReference type="ChEBI" id="CHEBI:37575"/>
        <dbReference type="ChEBI" id="CHEBI:58937"/>
        <dbReference type="ChEBI" id="CHEBI:456216"/>
        <dbReference type="EC" id="2.7.4.16"/>
    </reaction>
</comment>
<feature type="binding site" evidence="1">
    <location>
        <position position="218"/>
    </location>
    <ligand>
        <name>Mg(2+)</name>
        <dbReference type="ChEBI" id="CHEBI:18420"/>
        <label>3</label>
    </ligand>
</feature>
<keyword evidence="1" id="KW-0460">Magnesium</keyword>
<organism evidence="4 5">
    <name type="scientific">Arcanobacterium haemolyticum (strain ATCC 9345 / DSM 20595 / CCM 5947 / CCUG 17215 / LMG 16163 / NBRC 15585 / NCTC 8452 / 11018)</name>
    <dbReference type="NCBI Taxonomy" id="644284"/>
    <lineage>
        <taxon>Bacteria</taxon>
        <taxon>Bacillati</taxon>
        <taxon>Actinomycetota</taxon>
        <taxon>Actinomycetes</taxon>
        <taxon>Actinomycetales</taxon>
        <taxon>Actinomycetaceae</taxon>
        <taxon>Arcanobacterium</taxon>
    </lineage>
</organism>
<feature type="binding site" evidence="1">
    <location>
        <position position="32"/>
    </location>
    <ligand>
        <name>Mg(2+)</name>
        <dbReference type="ChEBI" id="CHEBI:18420"/>
        <label>4</label>
    </ligand>
</feature>
<proteinExistence type="inferred from homology"/>
<keyword evidence="1" id="KW-0547">Nucleotide-binding</keyword>
<dbReference type="PANTHER" id="PTHR30270">
    <property type="entry name" value="THIAMINE-MONOPHOSPHATE KINASE"/>
    <property type="match status" value="1"/>
</dbReference>
<gene>
    <name evidence="1" type="primary">thiL</name>
    <name evidence="4" type="ordered locus">Arch_1091</name>
</gene>
<feature type="binding site" evidence="1">
    <location>
        <position position="149"/>
    </location>
    <ligand>
        <name>ATP</name>
        <dbReference type="ChEBI" id="CHEBI:30616"/>
    </ligand>
</feature>
<protein>
    <recommendedName>
        <fullName evidence="1">Thiamine-monophosphate kinase</fullName>
        <shortName evidence="1">TMP kinase</shortName>
        <shortName evidence="1">Thiamine-phosphate kinase</shortName>
        <ecNumber evidence="1">2.7.4.16</ecNumber>
    </recommendedName>
</protein>
<feature type="domain" description="PurM-like C-terminal" evidence="3">
    <location>
        <begin position="154"/>
        <end position="243"/>
    </location>
</feature>
<dbReference type="Pfam" id="PF00586">
    <property type="entry name" value="AIRS"/>
    <property type="match status" value="1"/>
</dbReference>
<dbReference type="RefSeq" id="WP_013170299.1">
    <property type="nucleotide sequence ID" value="NC_014218.1"/>
</dbReference>
<dbReference type="GO" id="GO:0000287">
    <property type="term" value="F:magnesium ion binding"/>
    <property type="evidence" value="ECO:0007669"/>
    <property type="project" value="UniProtKB-UniRule"/>
</dbReference>
<dbReference type="InterPro" id="IPR010918">
    <property type="entry name" value="PurM-like_C_dom"/>
</dbReference>
<comment type="miscellaneous">
    <text evidence="1">Reaction mechanism of ThiL seems to utilize a direct, inline transfer of the gamma-phosphate of ATP to TMP rather than a phosphorylated enzyme intermediate.</text>
</comment>
<feature type="domain" description="PurM-like N-terminal" evidence="2">
    <location>
        <begin position="30"/>
        <end position="139"/>
    </location>
</feature>
<dbReference type="Pfam" id="PF02769">
    <property type="entry name" value="AIRS_C"/>
    <property type="match status" value="1"/>
</dbReference>
<dbReference type="SUPFAM" id="SSF55326">
    <property type="entry name" value="PurM N-terminal domain-like"/>
    <property type="match status" value="1"/>
</dbReference>
<dbReference type="KEGG" id="ahe:Arch_1091"/>
<feature type="binding site" evidence="1">
    <location>
        <position position="272"/>
    </location>
    <ligand>
        <name>substrate</name>
    </ligand>
</feature>
<dbReference type="EMBL" id="CP002045">
    <property type="protein sequence ID" value="ADH92805.1"/>
    <property type="molecule type" value="Genomic_DNA"/>
</dbReference>
<dbReference type="STRING" id="644284.Arch_1091"/>
<dbReference type="HOGENOM" id="CLU_046964_0_1_11"/>
<feature type="binding site" evidence="1">
    <location>
        <position position="124"/>
    </location>
    <ligand>
        <name>Mg(2+)</name>
        <dbReference type="ChEBI" id="CHEBI:18420"/>
        <label>1</label>
    </ligand>
</feature>
<feature type="binding site" evidence="1">
    <location>
        <position position="45"/>
    </location>
    <ligand>
        <name>Mg(2+)</name>
        <dbReference type="ChEBI" id="CHEBI:18420"/>
        <label>4</label>
    </ligand>
</feature>
<evidence type="ECO:0000313" key="5">
    <source>
        <dbReference type="Proteomes" id="UP000000376"/>
    </source>
</evidence>
<dbReference type="AlphaFoldDB" id="D7BPF6"/>
<feature type="binding site" evidence="1">
    <location>
        <position position="221"/>
    </location>
    <ligand>
        <name>Mg(2+)</name>
        <dbReference type="ChEBI" id="CHEBI:18420"/>
        <label>5</label>
    </ligand>
</feature>
<dbReference type="CDD" id="cd02194">
    <property type="entry name" value="ThiL"/>
    <property type="match status" value="1"/>
</dbReference>
<feature type="binding site" evidence="1">
    <location>
        <position position="220"/>
    </location>
    <ligand>
        <name>ATP</name>
        <dbReference type="ChEBI" id="CHEBI:30616"/>
    </ligand>
</feature>
<dbReference type="PANTHER" id="PTHR30270:SF0">
    <property type="entry name" value="THIAMINE-MONOPHOSPHATE KINASE"/>
    <property type="match status" value="1"/>
</dbReference>
<dbReference type="Gene3D" id="3.90.650.10">
    <property type="entry name" value="PurM-like C-terminal domain"/>
    <property type="match status" value="1"/>
</dbReference>
<feature type="binding site" evidence="1">
    <location>
        <position position="319"/>
    </location>
    <ligand>
        <name>substrate</name>
    </ligand>
</feature>
<feature type="binding site" evidence="1">
    <location>
        <begin position="123"/>
        <end position="124"/>
    </location>
    <ligand>
        <name>ATP</name>
        <dbReference type="ChEBI" id="CHEBI:30616"/>
    </ligand>
</feature>
<dbReference type="GO" id="GO:0009228">
    <property type="term" value="P:thiamine biosynthetic process"/>
    <property type="evidence" value="ECO:0007669"/>
    <property type="project" value="UniProtKB-KW"/>
</dbReference>
<dbReference type="Proteomes" id="UP000000376">
    <property type="component" value="Chromosome"/>
</dbReference>
<feature type="binding site" evidence="1">
    <location>
        <position position="76"/>
    </location>
    <ligand>
        <name>Mg(2+)</name>
        <dbReference type="ChEBI" id="CHEBI:18420"/>
        <label>3</label>
    </ligand>
</feature>
<dbReference type="HAMAP" id="MF_02128">
    <property type="entry name" value="TMP_kinase"/>
    <property type="match status" value="1"/>
</dbReference>
<dbReference type="Gene3D" id="3.30.1330.10">
    <property type="entry name" value="PurM-like, N-terminal domain"/>
    <property type="match status" value="1"/>
</dbReference>
<dbReference type="eggNOG" id="COG0611">
    <property type="taxonomic scope" value="Bacteria"/>
</dbReference>
<comment type="pathway">
    <text evidence="1">Cofactor biosynthesis; thiamine diphosphate biosynthesis; thiamine diphosphate from thiamine phosphate: step 1/1.</text>
</comment>
<feature type="binding site" evidence="1">
    <location>
        <position position="46"/>
    </location>
    <ligand>
        <name>Mg(2+)</name>
        <dbReference type="ChEBI" id="CHEBI:18420"/>
        <label>1</label>
    </ligand>
</feature>
<comment type="caution">
    <text evidence="1">Lacks conserved residue(s) required for the propagation of feature annotation.</text>
</comment>
<sequence>MRVQDLNEAELLARFTPLLPQAGCAVVPNGDDSVVLDVVGHTTVSTDMLIEDRHFRLDWSTGRDVGYRAAQQNIADALAMGARPVSLVVGLGLPPETPVAWVEDFARGLNDACAPLGVGVDGGDLVASPQVSVGVTIIGDLEGRSALLRSGALPGQRVVFAGSLGHGLAGYELLQAGYDRNDPDSRIVALIDDFLRPKPPVEIALAAARSGVLCSLMDVSDGLAKDLGRIARASRVWVDLDAPALNTLIGSLGSAAGRLGADRRYWALAGGEDHGFVGTIAADGAVPAGFTVIGEVRGPAEHGRLTLDLADIDSDRIGWDHFRQ</sequence>
<evidence type="ECO:0000259" key="3">
    <source>
        <dbReference type="Pfam" id="PF02769"/>
    </source>
</evidence>
<dbReference type="GO" id="GO:0005524">
    <property type="term" value="F:ATP binding"/>
    <property type="evidence" value="ECO:0007669"/>
    <property type="project" value="UniProtKB-UniRule"/>
</dbReference>
<feature type="binding site" evidence="1">
    <location>
        <position position="47"/>
    </location>
    <ligand>
        <name>Mg(2+)</name>
        <dbReference type="ChEBI" id="CHEBI:18420"/>
        <label>1</label>
    </ligand>
</feature>
<dbReference type="NCBIfam" id="TIGR01379">
    <property type="entry name" value="thiL"/>
    <property type="match status" value="1"/>
</dbReference>
<name>D7BPF6_ARCHD</name>
<dbReference type="InterPro" id="IPR036921">
    <property type="entry name" value="PurM-like_N_sf"/>
</dbReference>
<feature type="binding site" evidence="1">
    <location>
        <position position="76"/>
    </location>
    <ligand>
        <name>Mg(2+)</name>
        <dbReference type="ChEBI" id="CHEBI:18420"/>
        <label>2</label>
    </ligand>
</feature>
<keyword evidence="1 4" id="KW-0808">Transferase</keyword>
<dbReference type="InterPro" id="IPR006283">
    <property type="entry name" value="ThiL-like"/>
</dbReference>